<dbReference type="InterPro" id="IPR003593">
    <property type="entry name" value="AAA+_ATPase"/>
</dbReference>
<dbReference type="InterPro" id="IPR009057">
    <property type="entry name" value="Homeodomain-like_sf"/>
</dbReference>
<name>A0A3B1D961_9ZZZZ</name>
<organism evidence="7">
    <name type="scientific">hydrothermal vent metagenome</name>
    <dbReference type="NCBI Taxonomy" id="652676"/>
    <lineage>
        <taxon>unclassified sequences</taxon>
        <taxon>metagenomes</taxon>
        <taxon>ecological metagenomes</taxon>
    </lineage>
</organism>
<dbReference type="EMBL" id="UOGK01000228">
    <property type="protein sequence ID" value="VAX39386.1"/>
    <property type="molecule type" value="Genomic_DNA"/>
</dbReference>
<dbReference type="GO" id="GO:0006355">
    <property type="term" value="P:regulation of DNA-templated transcription"/>
    <property type="evidence" value="ECO:0007669"/>
    <property type="project" value="InterPro"/>
</dbReference>
<dbReference type="InterPro" id="IPR025944">
    <property type="entry name" value="Sigma_54_int_dom_CS"/>
</dbReference>
<dbReference type="FunFam" id="3.40.50.300:FF:000006">
    <property type="entry name" value="DNA-binding transcriptional regulator NtrC"/>
    <property type="match status" value="1"/>
</dbReference>
<dbReference type="SUPFAM" id="SSF52540">
    <property type="entry name" value="P-loop containing nucleoside triphosphate hydrolases"/>
    <property type="match status" value="1"/>
</dbReference>
<accession>A0A3B1D961</accession>
<evidence type="ECO:0000256" key="2">
    <source>
        <dbReference type="ARBA" id="ARBA00022840"/>
    </source>
</evidence>
<dbReference type="GO" id="GO:0043565">
    <property type="term" value="F:sequence-specific DNA binding"/>
    <property type="evidence" value="ECO:0007669"/>
    <property type="project" value="InterPro"/>
</dbReference>
<evidence type="ECO:0000256" key="4">
    <source>
        <dbReference type="ARBA" id="ARBA00023125"/>
    </source>
</evidence>
<dbReference type="InterPro" id="IPR025662">
    <property type="entry name" value="Sigma_54_int_dom_ATP-bd_1"/>
</dbReference>
<dbReference type="PANTHER" id="PTHR32071">
    <property type="entry name" value="TRANSCRIPTIONAL REGULATORY PROTEIN"/>
    <property type="match status" value="1"/>
</dbReference>
<dbReference type="GO" id="GO:0005524">
    <property type="term" value="F:ATP binding"/>
    <property type="evidence" value="ECO:0007669"/>
    <property type="project" value="UniProtKB-KW"/>
</dbReference>
<dbReference type="InterPro" id="IPR027417">
    <property type="entry name" value="P-loop_NTPase"/>
</dbReference>
<feature type="domain" description="Sigma-54 factor interaction" evidence="6">
    <location>
        <begin position="1"/>
        <end position="225"/>
    </location>
</feature>
<keyword evidence="4" id="KW-0238">DNA-binding</keyword>
<keyword evidence="5" id="KW-0804">Transcription</keyword>
<dbReference type="Pfam" id="PF00158">
    <property type="entry name" value="Sigma54_activat"/>
    <property type="match status" value="1"/>
</dbReference>
<dbReference type="CDD" id="cd00009">
    <property type="entry name" value="AAA"/>
    <property type="match status" value="1"/>
</dbReference>
<dbReference type="Gene3D" id="1.10.8.60">
    <property type="match status" value="1"/>
</dbReference>
<dbReference type="Gene3D" id="1.10.10.60">
    <property type="entry name" value="Homeodomain-like"/>
    <property type="match status" value="1"/>
</dbReference>
<dbReference type="Gene3D" id="3.40.50.300">
    <property type="entry name" value="P-loop containing nucleotide triphosphate hydrolases"/>
    <property type="match status" value="1"/>
</dbReference>
<gene>
    <name evidence="7" type="ORF">MNBD_PLANCTO03-1291</name>
</gene>
<evidence type="ECO:0000259" key="6">
    <source>
        <dbReference type="PROSITE" id="PS50045"/>
    </source>
</evidence>
<evidence type="ECO:0000256" key="5">
    <source>
        <dbReference type="ARBA" id="ARBA00023163"/>
    </source>
</evidence>
<dbReference type="PROSITE" id="PS00676">
    <property type="entry name" value="SIGMA54_INTERACT_2"/>
    <property type="match status" value="1"/>
</dbReference>
<dbReference type="InterPro" id="IPR058031">
    <property type="entry name" value="AAA_lid_NorR"/>
</dbReference>
<dbReference type="Pfam" id="PF02954">
    <property type="entry name" value="HTH_8"/>
    <property type="match status" value="1"/>
</dbReference>
<dbReference type="PRINTS" id="PR01590">
    <property type="entry name" value="HTHFIS"/>
</dbReference>
<evidence type="ECO:0000256" key="3">
    <source>
        <dbReference type="ARBA" id="ARBA00023015"/>
    </source>
</evidence>
<dbReference type="PROSITE" id="PS00675">
    <property type="entry name" value="SIGMA54_INTERACT_1"/>
    <property type="match status" value="1"/>
</dbReference>
<dbReference type="AlphaFoldDB" id="A0A3B1D961"/>
<protein>
    <submittedName>
        <fullName evidence="7">Response regulator of zinc sigma-54-dependent two-component system</fullName>
    </submittedName>
</protein>
<dbReference type="PROSITE" id="PS00688">
    <property type="entry name" value="SIGMA54_INTERACT_3"/>
    <property type="match status" value="1"/>
</dbReference>
<sequence length="313" mass="34513">MRRILHTVTTIAPSNIPVLITGESGTGKELIARAIHDHSKRAKRRFVAFNCAGQAESLLEDELFGHVRGAFTGADKDREGVFEYADKGTLFLDEIGDMPLPMQAKLLRVLETGELVRLGSNAPRKTDVRFVSATNQDLKALARQGGFREDLFFRINGSHIHLPPLRDRREDIPRIVRHAITRFAGELLPGAPVPGITDAALMRLTAFDWPGNVRQLLNVVQNMTVTAFGEAGGGAVTLDVQHIPEDIRAEEHHAEPSETGGVVSLAGTSLEQLEKRAIRETLKLTGGNREHTAKLLGIGERTLYRKLKEYGLR</sequence>
<evidence type="ECO:0000313" key="7">
    <source>
        <dbReference type="EMBL" id="VAX39386.1"/>
    </source>
</evidence>
<proteinExistence type="predicted"/>
<keyword evidence="2" id="KW-0067">ATP-binding</keyword>
<dbReference type="InterPro" id="IPR002197">
    <property type="entry name" value="HTH_Fis"/>
</dbReference>
<reference evidence="7" key="1">
    <citation type="submission" date="2018-06" db="EMBL/GenBank/DDBJ databases">
        <authorList>
            <person name="Zhirakovskaya E."/>
        </authorList>
    </citation>
    <scope>NUCLEOTIDE SEQUENCE</scope>
</reference>
<keyword evidence="1" id="KW-0547">Nucleotide-binding</keyword>
<keyword evidence="3" id="KW-0805">Transcription regulation</keyword>
<dbReference type="Pfam" id="PF25601">
    <property type="entry name" value="AAA_lid_14"/>
    <property type="match status" value="1"/>
</dbReference>
<dbReference type="SMART" id="SM00382">
    <property type="entry name" value="AAA"/>
    <property type="match status" value="1"/>
</dbReference>
<evidence type="ECO:0000256" key="1">
    <source>
        <dbReference type="ARBA" id="ARBA00022741"/>
    </source>
</evidence>
<dbReference type="SUPFAM" id="SSF46689">
    <property type="entry name" value="Homeodomain-like"/>
    <property type="match status" value="1"/>
</dbReference>
<dbReference type="InterPro" id="IPR025943">
    <property type="entry name" value="Sigma_54_int_dom_ATP-bd_2"/>
</dbReference>
<dbReference type="PANTHER" id="PTHR32071:SF113">
    <property type="entry name" value="ALGINATE BIOSYNTHESIS TRANSCRIPTIONAL REGULATORY PROTEIN ALGB"/>
    <property type="match status" value="1"/>
</dbReference>
<dbReference type="InterPro" id="IPR002078">
    <property type="entry name" value="Sigma_54_int"/>
</dbReference>
<dbReference type="PROSITE" id="PS50045">
    <property type="entry name" value="SIGMA54_INTERACT_4"/>
    <property type="match status" value="1"/>
</dbReference>